<protein>
    <submittedName>
        <fullName evidence="2">Uncharacterized protein</fullName>
    </submittedName>
</protein>
<organism evidence="2">
    <name type="scientific">marine metagenome</name>
    <dbReference type="NCBI Taxonomy" id="408172"/>
    <lineage>
        <taxon>unclassified sequences</taxon>
        <taxon>metagenomes</taxon>
        <taxon>ecological metagenomes</taxon>
    </lineage>
</organism>
<accession>A0A382WFF1</accession>
<reference evidence="2" key="1">
    <citation type="submission" date="2018-05" db="EMBL/GenBank/DDBJ databases">
        <authorList>
            <person name="Lanie J.A."/>
            <person name="Ng W.-L."/>
            <person name="Kazmierczak K.M."/>
            <person name="Andrzejewski T.M."/>
            <person name="Davidsen T.M."/>
            <person name="Wayne K.J."/>
            <person name="Tettelin H."/>
            <person name="Glass J.I."/>
            <person name="Rusch D."/>
            <person name="Podicherti R."/>
            <person name="Tsui H.-C.T."/>
            <person name="Winkler M.E."/>
        </authorList>
    </citation>
    <scope>NUCLEOTIDE SEQUENCE</scope>
</reference>
<dbReference type="AlphaFoldDB" id="A0A382WFF1"/>
<feature type="compositionally biased region" description="Basic residues" evidence="1">
    <location>
        <begin position="31"/>
        <end position="47"/>
    </location>
</feature>
<sequence>MPRVFGNEEPKRQDKKTRQGLGRGTKLGNKNSKKYYKKKYRGQGGKR</sequence>
<evidence type="ECO:0000313" key="2">
    <source>
        <dbReference type="EMBL" id="SVD57310.1"/>
    </source>
</evidence>
<proteinExistence type="predicted"/>
<feature type="compositionally biased region" description="Basic and acidic residues" evidence="1">
    <location>
        <begin position="1"/>
        <end position="12"/>
    </location>
</feature>
<dbReference type="EMBL" id="UINC01159301">
    <property type="protein sequence ID" value="SVD57310.1"/>
    <property type="molecule type" value="Genomic_DNA"/>
</dbReference>
<evidence type="ECO:0000256" key="1">
    <source>
        <dbReference type="SAM" id="MobiDB-lite"/>
    </source>
</evidence>
<gene>
    <name evidence="2" type="ORF">METZ01_LOCUS410164</name>
</gene>
<feature type="region of interest" description="Disordered" evidence="1">
    <location>
        <begin position="1"/>
        <end position="47"/>
    </location>
</feature>
<name>A0A382WFF1_9ZZZZ</name>